<dbReference type="Gene3D" id="1.20.1110.10">
    <property type="entry name" value="Calcium-transporting ATPase, transmembrane domain"/>
    <property type="match status" value="1"/>
</dbReference>
<dbReference type="InterPro" id="IPR044492">
    <property type="entry name" value="P_typ_ATPase_HD_dom"/>
</dbReference>
<comment type="subcellular location">
    <subcellularLocation>
        <location evidence="1">Membrane</location>
        <topology evidence="1">Multi-pass membrane protein</topology>
    </subcellularLocation>
</comment>
<evidence type="ECO:0000313" key="10">
    <source>
        <dbReference type="EMBL" id="MDX8335798.1"/>
    </source>
</evidence>
<dbReference type="Gene3D" id="3.40.50.1000">
    <property type="entry name" value="HAD superfamily/HAD-like"/>
    <property type="match status" value="1"/>
</dbReference>
<proteinExistence type="predicted"/>
<protein>
    <submittedName>
        <fullName evidence="10">Cation-translocating P-type ATPase</fullName>
    </submittedName>
</protein>
<dbReference type="InterPro" id="IPR023299">
    <property type="entry name" value="ATPase_P-typ_cyto_dom_N"/>
</dbReference>
<dbReference type="PRINTS" id="PR00120">
    <property type="entry name" value="HATPASE"/>
</dbReference>
<dbReference type="InterPro" id="IPR004014">
    <property type="entry name" value="ATPase_P-typ_cation-transptr_N"/>
</dbReference>
<dbReference type="RefSeq" id="WP_320313201.1">
    <property type="nucleotide sequence ID" value="NZ_JAVIKH010000004.1"/>
</dbReference>
<keyword evidence="3" id="KW-0547">Nucleotide-binding</keyword>
<feature type="transmembrane region" description="Helical" evidence="8">
    <location>
        <begin position="843"/>
        <end position="864"/>
    </location>
</feature>
<evidence type="ECO:0000313" key="11">
    <source>
        <dbReference type="Proteomes" id="UP001279681"/>
    </source>
</evidence>
<evidence type="ECO:0000256" key="1">
    <source>
        <dbReference type="ARBA" id="ARBA00004141"/>
    </source>
</evidence>
<feature type="domain" description="Cation-transporting P-type ATPase N-terminal" evidence="9">
    <location>
        <begin position="3"/>
        <end position="76"/>
    </location>
</feature>
<dbReference type="EMBL" id="JAVIKH010000004">
    <property type="protein sequence ID" value="MDX8335798.1"/>
    <property type="molecule type" value="Genomic_DNA"/>
</dbReference>
<feature type="transmembrane region" description="Helical" evidence="8">
    <location>
        <begin position="271"/>
        <end position="296"/>
    </location>
</feature>
<evidence type="ECO:0000256" key="4">
    <source>
        <dbReference type="ARBA" id="ARBA00022840"/>
    </source>
</evidence>
<dbReference type="Proteomes" id="UP001279681">
    <property type="component" value="Unassembled WGS sequence"/>
</dbReference>
<dbReference type="Pfam" id="PF13246">
    <property type="entry name" value="Cation_ATPase"/>
    <property type="match status" value="1"/>
</dbReference>
<feature type="transmembrane region" description="Helical" evidence="8">
    <location>
        <begin position="81"/>
        <end position="101"/>
    </location>
</feature>
<dbReference type="CDD" id="cd02089">
    <property type="entry name" value="P-type_ATPase_Ca_prok"/>
    <property type="match status" value="1"/>
</dbReference>
<evidence type="ECO:0000259" key="9">
    <source>
        <dbReference type="SMART" id="SM00831"/>
    </source>
</evidence>
<keyword evidence="7 8" id="KW-0472">Membrane</keyword>
<feature type="transmembrane region" description="Helical" evidence="8">
    <location>
        <begin position="56"/>
        <end position="75"/>
    </location>
</feature>
<evidence type="ECO:0000256" key="3">
    <source>
        <dbReference type="ARBA" id="ARBA00022741"/>
    </source>
</evidence>
<name>A0ABU4WBF3_9FUSO</name>
<dbReference type="SFLD" id="SFLDS00003">
    <property type="entry name" value="Haloacid_Dehalogenase"/>
    <property type="match status" value="1"/>
</dbReference>
<dbReference type="Gene3D" id="3.40.1110.10">
    <property type="entry name" value="Calcium-transporting ATPase, cytoplasmic domain N"/>
    <property type="match status" value="1"/>
</dbReference>
<dbReference type="InterPro" id="IPR059000">
    <property type="entry name" value="ATPase_P-type_domA"/>
</dbReference>
<sequence>MKDFYSKSKEELLGYFDTSENGLKKADLEKLKEEYGENILNSKEKKSAITIFFEQFKDFLVIILLIAAAISFISGNKESTIVILAVITMNAVLGTVQHLKAEKSLESLKKMSSPKAKVLRDGEKQEINSVELLPGDIIFIEAGDVVPSDGRVLEVHSLMVNESSLTGESESVEKISQKIDIAGLTVGDQKNMVFSGSLVTYGRAKVLVTSIGMKTELGKIASLLDETEDAMTPLQKSLEKFGKKLSIAIIVLCIVVFFMSVARGVEILDSLMFAVALAVAAIPEALGSIVTIVLAIGTQKMAKENAIIKKLHSVESLGCVSVICSDKTGTLTQNKMTVKHLFVDGKVIESEKIDLKSKIEIGLLRSAILCSDAINNNGQEIGDPTEIALVNIGHKYNLTEIDIRKKYPRLKELPFDSDRKMMSTLNEIEGKSYLITKGAPDVVIEKAKYILRENGDIDLIKEDDIEKIKKSNISFAENGLRVLAFAMKEMSEVRDLEFEDENSFIFIGLISMIDPPREESKEAVKNCIRAGIKPVMITGDYKVTAKAIAKEIGIYKDGDETLNGVEIEKMTDEELLKHVERISVYARVSPEHKIRIVSAWQKLGKICAMTGDGVNDAPALKKADVGIAMGITGTEVSKDAASMILTDDNFSTIIKSVVTGRNLYANIKNSIRFLLSGNTAGILAVFYASLVGLPVIFAPVHLLFINLLTDSLPAIAIGMEPSHGDVLDEKPREANAPLLDKKLSSRILMEGFLIAIVTMIAFYLGYVKGDAGLGSTMAFSTLCLGRLFHGFNCRGNGSILKLGLTKNMFSIYAFLLGTILLYMVLLIPAFHDMFAIADLTNRNFIEITILAFVPTLIIQVLKYLKYDR</sequence>
<dbReference type="Gene3D" id="2.70.150.10">
    <property type="entry name" value="Calcium-transporting ATPase, cytoplasmic transduction domain A"/>
    <property type="match status" value="1"/>
</dbReference>
<organism evidence="10 11">
    <name type="scientific">Candidatus Cetobacterium colombiensis</name>
    <dbReference type="NCBI Taxonomy" id="3073100"/>
    <lineage>
        <taxon>Bacteria</taxon>
        <taxon>Fusobacteriati</taxon>
        <taxon>Fusobacteriota</taxon>
        <taxon>Fusobacteriia</taxon>
        <taxon>Fusobacteriales</taxon>
        <taxon>Fusobacteriaceae</taxon>
        <taxon>Cetobacterium</taxon>
    </lineage>
</organism>
<feature type="transmembrane region" description="Helical" evidence="8">
    <location>
        <begin position="747"/>
        <end position="765"/>
    </location>
</feature>
<dbReference type="NCBIfam" id="TIGR01494">
    <property type="entry name" value="ATPase_P-type"/>
    <property type="match status" value="2"/>
</dbReference>
<reference evidence="11" key="1">
    <citation type="submission" date="2023-07" db="EMBL/GenBank/DDBJ databases">
        <authorList>
            <person name="Colorado M.A."/>
            <person name="Villamil L.M."/>
            <person name="Melo J.F."/>
            <person name="Rodriguez J.A."/>
            <person name="Ruiz R.Y."/>
        </authorList>
    </citation>
    <scope>NUCLEOTIDE SEQUENCE [LARGE SCALE GENOMIC DNA]</scope>
    <source>
        <strain evidence="11">C33</strain>
    </source>
</reference>
<comment type="caution">
    <text evidence="10">The sequence shown here is derived from an EMBL/GenBank/DDBJ whole genome shotgun (WGS) entry which is preliminary data.</text>
</comment>
<dbReference type="Pfam" id="PF00690">
    <property type="entry name" value="Cation_ATPase_N"/>
    <property type="match status" value="1"/>
</dbReference>
<dbReference type="InterPro" id="IPR018303">
    <property type="entry name" value="ATPase_P-typ_P_site"/>
</dbReference>
<dbReference type="SUPFAM" id="SSF81660">
    <property type="entry name" value="Metal cation-transporting ATPase, ATP-binding domain N"/>
    <property type="match status" value="1"/>
</dbReference>
<evidence type="ECO:0000256" key="5">
    <source>
        <dbReference type="ARBA" id="ARBA00022967"/>
    </source>
</evidence>
<keyword evidence="2 8" id="KW-0812">Transmembrane</keyword>
<evidence type="ECO:0000256" key="7">
    <source>
        <dbReference type="ARBA" id="ARBA00023136"/>
    </source>
</evidence>
<dbReference type="InterPro" id="IPR036412">
    <property type="entry name" value="HAD-like_sf"/>
</dbReference>
<feature type="transmembrane region" description="Helical" evidence="8">
    <location>
        <begin position="809"/>
        <end position="831"/>
    </location>
</feature>
<dbReference type="SFLD" id="SFLDG00002">
    <property type="entry name" value="C1.7:_P-type_atpase_like"/>
    <property type="match status" value="1"/>
</dbReference>
<keyword evidence="4" id="KW-0067">ATP-binding</keyword>
<dbReference type="InterPro" id="IPR001757">
    <property type="entry name" value="P_typ_ATPase"/>
</dbReference>
<accession>A0ABU4WBF3</accession>
<feature type="transmembrane region" description="Helical" evidence="8">
    <location>
        <begin position="245"/>
        <end position="265"/>
    </location>
</feature>
<dbReference type="SUPFAM" id="SSF81653">
    <property type="entry name" value="Calcium ATPase, transduction domain A"/>
    <property type="match status" value="1"/>
</dbReference>
<evidence type="ECO:0000256" key="2">
    <source>
        <dbReference type="ARBA" id="ARBA00022692"/>
    </source>
</evidence>
<dbReference type="PROSITE" id="PS00154">
    <property type="entry name" value="ATPASE_E1_E2"/>
    <property type="match status" value="1"/>
</dbReference>
<dbReference type="Pfam" id="PF00122">
    <property type="entry name" value="E1-E2_ATPase"/>
    <property type="match status" value="1"/>
</dbReference>
<keyword evidence="6 8" id="KW-1133">Transmembrane helix</keyword>
<keyword evidence="5" id="KW-1278">Translocase</keyword>
<dbReference type="InterPro" id="IPR006068">
    <property type="entry name" value="ATPase_P-typ_cation-transptr_C"/>
</dbReference>
<evidence type="ECO:0000256" key="8">
    <source>
        <dbReference type="SAM" id="Phobius"/>
    </source>
</evidence>
<dbReference type="PRINTS" id="PR00119">
    <property type="entry name" value="CATATPASE"/>
</dbReference>
<dbReference type="PANTHER" id="PTHR42861">
    <property type="entry name" value="CALCIUM-TRANSPORTING ATPASE"/>
    <property type="match status" value="1"/>
</dbReference>
<keyword evidence="11" id="KW-1185">Reference proteome</keyword>
<dbReference type="InterPro" id="IPR023214">
    <property type="entry name" value="HAD_sf"/>
</dbReference>
<dbReference type="SFLD" id="SFLDF00027">
    <property type="entry name" value="p-type_atpase"/>
    <property type="match status" value="1"/>
</dbReference>
<dbReference type="SUPFAM" id="SSF81665">
    <property type="entry name" value="Calcium ATPase, transmembrane domain M"/>
    <property type="match status" value="1"/>
</dbReference>
<gene>
    <name evidence="10" type="ORF">RFV38_04680</name>
</gene>
<dbReference type="SMART" id="SM00831">
    <property type="entry name" value="Cation_ATPase_N"/>
    <property type="match status" value="1"/>
</dbReference>
<evidence type="ECO:0000256" key="6">
    <source>
        <dbReference type="ARBA" id="ARBA00022989"/>
    </source>
</evidence>
<dbReference type="InterPro" id="IPR008250">
    <property type="entry name" value="ATPase_P-typ_transduc_dom_A_sf"/>
</dbReference>
<dbReference type="Pfam" id="PF00689">
    <property type="entry name" value="Cation_ATPase_C"/>
    <property type="match status" value="1"/>
</dbReference>
<dbReference type="SUPFAM" id="SSF56784">
    <property type="entry name" value="HAD-like"/>
    <property type="match status" value="1"/>
</dbReference>
<dbReference type="InterPro" id="IPR023298">
    <property type="entry name" value="ATPase_P-typ_TM_dom_sf"/>
</dbReference>